<dbReference type="PANTHER" id="PTHR36074">
    <property type="entry name" value="ISOPENTENYL-DIPHOSPHATE DELTA-ISOMERASE"/>
    <property type="match status" value="1"/>
</dbReference>
<protein>
    <submittedName>
        <fullName evidence="2">Uncharacterized protein</fullName>
    </submittedName>
</protein>
<feature type="region of interest" description="Disordered" evidence="1">
    <location>
        <begin position="378"/>
        <end position="397"/>
    </location>
</feature>
<gene>
    <name evidence="2" type="ORF">PSNMU_V1.4_AUG-EV-PASAV3_0111390</name>
</gene>
<evidence type="ECO:0000313" key="3">
    <source>
        <dbReference type="Proteomes" id="UP000291116"/>
    </source>
</evidence>
<keyword evidence="3" id="KW-1185">Reference proteome</keyword>
<reference evidence="2 3" key="1">
    <citation type="submission" date="2019-01" db="EMBL/GenBank/DDBJ databases">
        <authorList>
            <person name="Ferrante I. M."/>
        </authorList>
    </citation>
    <scope>NUCLEOTIDE SEQUENCE [LARGE SCALE GENOMIC DNA]</scope>
    <source>
        <strain evidence="2 3">B856</strain>
    </source>
</reference>
<sequence>MAIPHTVANLVDRASNSASSVAATDRASVAPLSPAPVEAGGARMLACSSSGGGSASPGPSVRSLQAKLIQARKRNELLQNIEKGVDEYGYPLCEFRKGFLDHYKPRGMVISTIRVALQQSVTILANFMGEQLELDLKRNQRVNEGQITQMEADLEADEWEKLEWDKRWTTFPNKFVTALVKYHSVTLILRFYEYLAAKLVDMHKLNKLTVDPFAMARRMSSRIEAKSPPGKTETVRDHKLSVTASMTTTTLWANLLPFCADYSLHQALLCYAYFRYYSYQRQRRLLAASPSSEDDDEDTANGASTLITEDDRELARDLGQKSLRLATNRGVGLVCSAVGAGVGTVVWPGWGTIVFSALGDATGGMITDDGYFKAKQSLEEKRAKDEARDDSISRQVQ</sequence>
<proteinExistence type="predicted"/>
<dbReference type="AlphaFoldDB" id="A0A448ZPU6"/>
<organism evidence="2 3">
    <name type="scientific">Pseudo-nitzschia multistriata</name>
    <dbReference type="NCBI Taxonomy" id="183589"/>
    <lineage>
        <taxon>Eukaryota</taxon>
        <taxon>Sar</taxon>
        <taxon>Stramenopiles</taxon>
        <taxon>Ochrophyta</taxon>
        <taxon>Bacillariophyta</taxon>
        <taxon>Bacillariophyceae</taxon>
        <taxon>Bacillariophycidae</taxon>
        <taxon>Bacillariales</taxon>
        <taxon>Bacillariaceae</taxon>
        <taxon>Pseudo-nitzschia</taxon>
    </lineage>
</organism>
<evidence type="ECO:0000313" key="2">
    <source>
        <dbReference type="EMBL" id="VEU44071.1"/>
    </source>
</evidence>
<dbReference type="EMBL" id="CAACVS010000608">
    <property type="protein sequence ID" value="VEU44071.1"/>
    <property type="molecule type" value="Genomic_DNA"/>
</dbReference>
<name>A0A448ZPU6_9STRA</name>
<dbReference type="OrthoDB" id="47029at2759"/>
<dbReference type="Proteomes" id="UP000291116">
    <property type="component" value="Unassembled WGS sequence"/>
</dbReference>
<evidence type="ECO:0000256" key="1">
    <source>
        <dbReference type="SAM" id="MobiDB-lite"/>
    </source>
</evidence>
<accession>A0A448ZPU6</accession>
<dbReference type="PANTHER" id="PTHR36074:SF1">
    <property type="entry name" value="ISOPENTENYL-DIPHOSPHATE DELTA-ISOMERASE"/>
    <property type="match status" value="1"/>
</dbReference>